<evidence type="ECO:0000259" key="7">
    <source>
        <dbReference type="Pfam" id="PF06004"/>
    </source>
</evidence>
<dbReference type="SUPFAM" id="SSF50182">
    <property type="entry name" value="Sm-like ribonucleoproteins"/>
    <property type="match status" value="1"/>
</dbReference>
<protein>
    <recommendedName>
        <fullName evidence="7">Lipoprotein YgdI/YgdR-like SH3-like domain-containing protein</fullName>
    </recommendedName>
</protein>
<evidence type="ECO:0000256" key="5">
    <source>
        <dbReference type="ARBA" id="ARBA00023288"/>
    </source>
</evidence>
<evidence type="ECO:0000256" key="2">
    <source>
        <dbReference type="ARBA" id="ARBA00022729"/>
    </source>
</evidence>
<keyword evidence="4" id="KW-0564">Palmitate</keyword>
<dbReference type="PANTHER" id="PTHR37011:SF1">
    <property type="entry name" value="POT FAMILY PEPTIDE TRANSPORT PROTEIN"/>
    <property type="match status" value="1"/>
</dbReference>
<feature type="compositionally biased region" description="Basic and acidic residues" evidence="6">
    <location>
        <begin position="54"/>
        <end position="69"/>
    </location>
</feature>
<dbReference type="InterPro" id="IPR010305">
    <property type="entry name" value="YgdI/YgdR-like"/>
</dbReference>
<dbReference type="InterPro" id="IPR010920">
    <property type="entry name" value="LSM_dom_sf"/>
</dbReference>
<evidence type="ECO:0000256" key="3">
    <source>
        <dbReference type="ARBA" id="ARBA00023136"/>
    </source>
</evidence>
<keyword evidence="5" id="KW-0449">Lipoprotein</keyword>
<evidence type="ECO:0000256" key="4">
    <source>
        <dbReference type="ARBA" id="ARBA00023139"/>
    </source>
</evidence>
<dbReference type="NCBIfam" id="NF033216">
    <property type="entry name" value="lipo_YgdI_YgdR"/>
    <property type="match status" value="1"/>
</dbReference>
<keyword evidence="2" id="KW-0732">Signal</keyword>
<dbReference type="InterPro" id="IPR047807">
    <property type="entry name" value="YgdI/YgdR-like_SH3-like"/>
</dbReference>
<dbReference type="STRING" id="1392877.SAMN05216221_1529"/>
<gene>
    <name evidence="8" type="ORF">SAMN05216221_1529</name>
</gene>
<accession>A0A1H1R4P9</accession>
<evidence type="ECO:0000313" key="8">
    <source>
        <dbReference type="EMBL" id="SDS30774.1"/>
    </source>
</evidence>
<reference evidence="9" key="1">
    <citation type="submission" date="2016-10" db="EMBL/GenBank/DDBJ databases">
        <authorList>
            <person name="Varghese N."/>
            <person name="Submissions S."/>
        </authorList>
    </citation>
    <scope>NUCLEOTIDE SEQUENCE [LARGE SCALE GENOMIC DNA]</scope>
    <source>
        <strain evidence="9">KCTC 32247</strain>
    </source>
</reference>
<organism evidence="8 9">
    <name type="scientific">Pseudomonas oryzae</name>
    <dbReference type="NCBI Taxonomy" id="1392877"/>
    <lineage>
        <taxon>Bacteria</taxon>
        <taxon>Pseudomonadati</taxon>
        <taxon>Pseudomonadota</taxon>
        <taxon>Gammaproteobacteria</taxon>
        <taxon>Pseudomonadales</taxon>
        <taxon>Pseudomonadaceae</taxon>
        <taxon>Pseudomonas</taxon>
    </lineage>
</organism>
<dbReference type="EMBL" id="LT629751">
    <property type="protein sequence ID" value="SDS30774.1"/>
    <property type="molecule type" value="Genomic_DNA"/>
</dbReference>
<name>A0A1H1R4P9_9PSED</name>
<feature type="compositionally biased region" description="Acidic residues" evidence="6">
    <location>
        <begin position="38"/>
        <end position="53"/>
    </location>
</feature>
<dbReference type="AlphaFoldDB" id="A0A1H1R4P9"/>
<feature type="region of interest" description="Disordered" evidence="6">
    <location>
        <begin position="38"/>
        <end position="69"/>
    </location>
</feature>
<dbReference type="Pfam" id="PF06004">
    <property type="entry name" value="DUF903"/>
    <property type="match status" value="1"/>
</dbReference>
<dbReference type="Proteomes" id="UP000243359">
    <property type="component" value="Chromosome I"/>
</dbReference>
<keyword evidence="3" id="KW-0472">Membrane</keyword>
<keyword evidence="1" id="KW-1003">Cell membrane</keyword>
<sequence>MKELLLAALCAIVLTGCANEYLIVTNDGSVISTVEEPEYDEDSGMLKFEDDDGREQQIPKESVKSIIER</sequence>
<evidence type="ECO:0000313" key="9">
    <source>
        <dbReference type="Proteomes" id="UP000243359"/>
    </source>
</evidence>
<evidence type="ECO:0000256" key="6">
    <source>
        <dbReference type="SAM" id="MobiDB-lite"/>
    </source>
</evidence>
<dbReference type="PROSITE" id="PS51257">
    <property type="entry name" value="PROKAR_LIPOPROTEIN"/>
    <property type="match status" value="1"/>
</dbReference>
<evidence type="ECO:0000256" key="1">
    <source>
        <dbReference type="ARBA" id="ARBA00022475"/>
    </source>
</evidence>
<keyword evidence="9" id="KW-1185">Reference proteome</keyword>
<proteinExistence type="predicted"/>
<dbReference type="OrthoDB" id="6520455at2"/>
<feature type="domain" description="Lipoprotein YgdI/YgdR-like SH3-like" evidence="7">
    <location>
        <begin position="21"/>
        <end position="68"/>
    </location>
</feature>
<dbReference type="PANTHER" id="PTHR37011">
    <property type="entry name" value="POT FAMILY PEPTIDE TRANSPORT PROTEIN-RELATED"/>
    <property type="match status" value="1"/>
</dbReference>
<dbReference type="Gene3D" id="2.30.30.100">
    <property type="match status" value="1"/>
</dbReference>